<feature type="transmembrane region" description="Helical" evidence="1">
    <location>
        <begin position="102"/>
        <end position="120"/>
    </location>
</feature>
<evidence type="ECO:0000256" key="1">
    <source>
        <dbReference type="SAM" id="Phobius"/>
    </source>
</evidence>
<reference evidence="4" key="1">
    <citation type="journal article" date="2013" name="Proc. Natl. Acad. Sci. U.S.A.">
        <title>Improving the coverage of the cyanobacterial phylum using diversity-driven genome sequencing.</title>
        <authorList>
            <person name="Shih P.M."/>
            <person name="Wu D."/>
            <person name="Latifi A."/>
            <person name="Axen S.D."/>
            <person name="Fewer D.P."/>
            <person name="Talla E."/>
            <person name="Calteau A."/>
            <person name="Cai F."/>
            <person name="Tandeau de Marsac N."/>
            <person name="Rippka R."/>
            <person name="Herdman M."/>
            <person name="Sivonen K."/>
            <person name="Coursin T."/>
            <person name="Laurent T."/>
            <person name="Goodwin L."/>
            <person name="Nolan M."/>
            <person name="Davenport K.W."/>
            <person name="Han C.S."/>
            <person name="Rubin E.M."/>
            <person name="Eisen J.A."/>
            <person name="Woyke T."/>
            <person name="Gugger M."/>
            <person name="Kerfeld C.A."/>
        </authorList>
    </citation>
    <scope>NUCLEOTIDE SEQUENCE [LARGE SCALE GENOMIC DNA]</scope>
    <source>
        <strain evidence="4">ATCC 29371 / PCC 7437</strain>
    </source>
</reference>
<dbReference type="PANTHER" id="PTHR33741:SF5">
    <property type="entry name" value="TRANSMEMBRANE PROTEIN DDB_G0269096-RELATED"/>
    <property type="match status" value="1"/>
</dbReference>
<name>K9XYY5_STAC7</name>
<gene>
    <name evidence="3" type="ordered locus">Sta7437_3748</name>
</gene>
<dbReference type="RefSeq" id="WP_015194905.1">
    <property type="nucleotide sequence ID" value="NC_019748.1"/>
</dbReference>
<dbReference type="InterPro" id="IPR058581">
    <property type="entry name" value="TM_HPP"/>
</dbReference>
<keyword evidence="1" id="KW-0472">Membrane</keyword>
<keyword evidence="1" id="KW-1133">Transmembrane helix</keyword>
<dbReference type="eggNOG" id="COG3448">
    <property type="taxonomic scope" value="Bacteria"/>
</dbReference>
<dbReference type="KEGG" id="scs:Sta7437_3748"/>
<keyword evidence="4" id="KW-1185">Reference proteome</keyword>
<dbReference type="OrthoDB" id="9811720at2"/>
<accession>K9XYY5</accession>
<dbReference type="InterPro" id="IPR007065">
    <property type="entry name" value="HPP"/>
</dbReference>
<feature type="transmembrane region" description="Helical" evidence="1">
    <location>
        <begin position="50"/>
        <end position="67"/>
    </location>
</feature>
<feature type="transmembrane region" description="Helical" evidence="1">
    <location>
        <begin position="73"/>
        <end position="90"/>
    </location>
</feature>
<dbReference type="HOGENOM" id="CLU_040397_3_0_3"/>
<dbReference type="PANTHER" id="PTHR33741">
    <property type="entry name" value="TRANSMEMBRANE PROTEIN DDB_G0269096-RELATED"/>
    <property type="match status" value="1"/>
</dbReference>
<feature type="domain" description="HPP transmembrane region" evidence="2">
    <location>
        <begin position="43"/>
        <end position="192"/>
    </location>
</feature>
<protein>
    <submittedName>
        <fullName evidence="3">HPP family protein</fullName>
    </submittedName>
</protein>
<sequence>MQYPIRFRFKRTRIITLKKTIALGRRLFRKNRTSPYINGNHQPRFSIQHILLSWLGAFIGIAILGYLTTHTSYPCIAAPLGATAVLVFGIPDSPLAQPRNVIGGNAIAAIICVILVQLFGTAPWVMAMAVATTIKVTQLTRTVHPPAGAVALLGVLTHASWSYVFTPVLLGSVVIVLCTVLFSSAAPGRVYPKHWL</sequence>
<evidence type="ECO:0000259" key="2">
    <source>
        <dbReference type="Pfam" id="PF04982"/>
    </source>
</evidence>
<feature type="transmembrane region" description="Helical" evidence="1">
    <location>
        <begin position="161"/>
        <end position="183"/>
    </location>
</feature>
<dbReference type="STRING" id="111780.Sta7437_3748"/>
<organism evidence="3 4">
    <name type="scientific">Stanieria cyanosphaera (strain ATCC 29371 / PCC 7437)</name>
    <dbReference type="NCBI Taxonomy" id="111780"/>
    <lineage>
        <taxon>Bacteria</taxon>
        <taxon>Bacillati</taxon>
        <taxon>Cyanobacteriota</taxon>
        <taxon>Cyanophyceae</taxon>
        <taxon>Pleurocapsales</taxon>
        <taxon>Dermocarpellaceae</taxon>
        <taxon>Stanieria</taxon>
    </lineage>
</organism>
<keyword evidence="1" id="KW-0812">Transmembrane</keyword>
<dbReference type="Proteomes" id="UP000010473">
    <property type="component" value="Chromosome"/>
</dbReference>
<evidence type="ECO:0000313" key="3">
    <source>
        <dbReference type="EMBL" id="AFZ37244.1"/>
    </source>
</evidence>
<dbReference type="EMBL" id="CP003653">
    <property type="protein sequence ID" value="AFZ37244.1"/>
    <property type="molecule type" value="Genomic_DNA"/>
</dbReference>
<dbReference type="Pfam" id="PF04982">
    <property type="entry name" value="TM_HPP"/>
    <property type="match status" value="1"/>
</dbReference>
<proteinExistence type="predicted"/>
<dbReference type="AlphaFoldDB" id="K9XYY5"/>
<evidence type="ECO:0000313" key="4">
    <source>
        <dbReference type="Proteomes" id="UP000010473"/>
    </source>
</evidence>